<gene>
    <name evidence="1" type="ORF">CGI_10017912</name>
</gene>
<dbReference type="EMBL" id="JH817884">
    <property type="protein sequence ID" value="EKC23666.1"/>
    <property type="molecule type" value="Genomic_DNA"/>
</dbReference>
<proteinExistence type="predicted"/>
<dbReference type="Gene3D" id="2.10.80.10">
    <property type="entry name" value="Lipase, subunit A"/>
    <property type="match status" value="1"/>
</dbReference>
<accession>K1QQB5</accession>
<dbReference type="HOGENOM" id="CLU_1697227_0_0_1"/>
<reference evidence="1" key="1">
    <citation type="journal article" date="2012" name="Nature">
        <title>The oyster genome reveals stress adaptation and complexity of shell formation.</title>
        <authorList>
            <person name="Zhang G."/>
            <person name="Fang X."/>
            <person name="Guo X."/>
            <person name="Li L."/>
            <person name="Luo R."/>
            <person name="Xu F."/>
            <person name="Yang P."/>
            <person name="Zhang L."/>
            <person name="Wang X."/>
            <person name="Qi H."/>
            <person name="Xiong Z."/>
            <person name="Que H."/>
            <person name="Xie Y."/>
            <person name="Holland P.W."/>
            <person name="Paps J."/>
            <person name="Zhu Y."/>
            <person name="Wu F."/>
            <person name="Chen Y."/>
            <person name="Wang J."/>
            <person name="Peng C."/>
            <person name="Meng J."/>
            <person name="Yang L."/>
            <person name="Liu J."/>
            <person name="Wen B."/>
            <person name="Zhang N."/>
            <person name="Huang Z."/>
            <person name="Zhu Q."/>
            <person name="Feng Y."/>
            <person name="Mount A."/>
            <person name="Hedgecock D."/>
            <person name="Xu Z."/>
            <person name="Liu Y."/>
            <person name="Domazet-Loso T."/>
            <person name="Du Y."/>
            <person name="Sun X."/>
            <person name="Zhang S."/>
            <person name="Liu B."/>
            <person name="Cheng P."/>
            <person name="Jiang X."/>
            <person name="Li J."/>
            <person name="Fan D."/>
            <person name="Wang W."/>
            <person name="Fu W."/>
            <person name="Wang T."/>
            <person name="Wang B."/>
            <person name="Zhang J."/>
            <person name="Peng Z."/>
            <person name="Li Y."/>
            <person name="Li N."/>
            <person name="Wang J."/>
            <person name="Chen M."/>
            <person name="He Y."/>
            <person name="Tan F."/>
            <person name="Song X."/>
            <person name="Zheng Q."/>
            <person name="Huang R."/>
            <person name="Yang H."/>
            <person name="Du X."/>
            <person name="Chen L."/>
            <person name="Yang M."/>
            <person name="Gaffney P.M."/>
            <person name="Wang S."/>
            <person name="Luo L."/>
            <person name="She Z."/>
            <person name="Ming Y."/>
            <person name="Huang W."/>
            <person name="Zhang S."/>
            <person name="Huang B."/>
            <person name="Zhang Y."/>
            <person name="Qu T."/>
            <person name="Ni P."/>
            <person name="Miao G."/>
            <person name="Wang J."/>
            <person name="Wang Q."/>
            <person name="Steinberg C.E."/>
            <person name="Wang H."/>
            <person name="Li N."/>
            <person name="Qian L."/>
            <person name="Zhang G."/>
            <person name="Li Y."/>
            <person name="Yang H."/>
            <person name="Liu X."/>
            <person name="Wang J."/>
            <person name="Yin Y."/>
            <person name="Wang J."/>
        </authorList>
    </citation>
    <scope>NUCLEOTIDE SEQUENCE [LARGE SCALE GENOMIC DNA]</scope>
    <source>
        <strain evidence="1">05x7-T-G4-1.051#20</strain>
    </source>
</reference>
<sequence>MKKNPKKNNRVFRWKRKRKTPIIRKGPGSLLTTIKMKTVIILLAVITPMVHAFALRMCNTGSECNADECCVSNNPPRGRRFLDTHSHLGHCVPMGTDGSSCLVRYSHLTTRPEDVLYACPCSNGLHCHGDGVIEVPLGERALFFFGCGWIKLINL</sequence>
<evidence type="ECO:0000313" key="1">
    <source>
        <dbReference type="EMBL" id="EKC23666.1"/>
    </source>
</evidence>
<dbReference type="AlphaFoldDB" id="K1QQB5"/>
<organism evidence="1">
    <name type="scientific">Magallana gigas</name>
    <name type="common">Pacific oyster</name>
    <name type="synonym">Crassostrea gigas</name>
    <dbReference type="NCBI Taxonomy" id="29159"/>
    <lineage>
        <taxon>Eukaryota</taxon>
        <taxon>Metazoa</taxon>
        <taxon>Spiralia</taxon>
        <taxon>Lophotrochozoa</taxon>
        <taxon>Mollusca</taxon>
        <taxon>Bivalvia</taxon>
        <taxon>Autobranchia</taxon>
        <taxon>Pteriomorphia</taxon>
        <taxon>Ostreida</taxon>
        <taxon>Ostreoidea</taxon>
        <taxon>Ostreidae</taxon>
        <taxon>Magallana</taxon>
    </lineage>
</organism>
<dbReference type="InParanoid" id="K1QQB5"/>
<name>K1QQB5_MAGGI</name>
<protein>
    <submittedName>
        <fullName evidence="1">Uncharacterized protein</fullName>
    </submittedName>
</protein>